<accession>A0A1D7TVP7</accession>
<dbReference type="PANTHER" id="PTHR10937:SF8">
    <property type="entry name" value="AMINOTRANSFERASE-RELATED"/>
    <property type="match status" value="1"/>
</dbReference>
<organism evidence="4 5">
    <name type="scientific">Bosea vaviloviae</name>
    <dbReference type="NCBI Taxonomy" id="1526658"/>
    <lineage>
        <taxon>Bacteria</taxon>
        <taxon>Pseudomonadati</taxon>
        <taxon>Pseudomonadota</taxon>
        <taxon>Alphaproteobacteria</taxon>
        <taxon>Hyphomicrobiales</taxon>
        <taxon>Boseaceae</taxon>
        <taxon>Bosea</taxon>
    </lineage>
</organism>
<dbReference type="PANTHER" id="PTHR10937">
    <property type="entry name" value="GLUCOSAMINE--FRUCTOSE-6-PHOSPHATE AMINOTRANSFERASE, ISOMERIZING"/>
    <property type="match status" value="1"/>
</dbReference>
<evidence type="ECO:0000313" key="4">
    <source>
        <dbReference type="EMBL" id="AOO79185.1"/>
    </source>
</evidence>
<evidence type="ECO:0000313" key="5">
    <source>
        <dbReference type="Proteomes" id="UP000094969"/>
    </source>
</evidence>
<reference evidence="4 5" key="1">
    <citation type="journal article" date="2015" name="Antonie Van Leeuwenhoek">
        <title>Bosea vaviloviae sp. nov., a new species of slow-growing rhizobia isolated from nodules of the relict species Vavilovia formosa (Stev.) Fed.</title>
        <authorList>
            <person name="Safronova V.I."/>
            <person name="Kuznetsova I.G."/>
            <person name="Sazanova A.L."/>
            <person name="Kimeklis A.K."/>
            <person name="Belimov A.A."/>
            <person name="Andronov E.E."/>
            <person name="Pinaev A.G."/>
            <person name="Chizhevskaya E.P."/>
            <person name="Pukhaev A.R."/>
            <person name="Popov K.P."/>
            <person name="Willems A."/>
            <person name="Tikhonovich I.A."/>
        </authorList>
    </citation>
    <scope>NUCLEOTIDE SEQUENCE [LARGE SCALE GENOMIC DNA]</scope>
    <source>
        <strain evidence="4 5">Vaf18</strain>
    </source>
</reference>
<dbReference type="AlphaFoldDB" id="A0A1D7TVP7"/>
<dbReference type="KEGG" id="bvv:BHK69_00555"/>
<feature type="domain" description="SIS" evidence="3">
    <location>
        <begin position="34"/>
        <end position="182"/>
    </location>
</feature>
<dbReference type="InterPro" id="IPR001347">
    <property type="entry name" value="SIS_dom"/>
</dbReference>
<feature type="domain" description="SIS" evidence="3">
    <location>
        <begin position="198"/>
        <end position="331"/>
    </location>
</feature>
<dbReference type="Gene3D" id="3.40.50.10490">
    <property type="entry name" value="Glucose-6-phosphate isomerase like protein, domain 1"/>
    <property type="match status" value="2"/>
</dbReference>
<dbReference type="InterPro" id="IPR035466">
    <property type="entry name" value="GlmS/AgaS_SIS"/>
</dbReference>
<sequence length="341" mass="35698">MTDLGLGSAMAQETAEAPDVVARIMASRADLAALAVRLQRMDFDVAVICGRGSSGHAGVHLRYLLETRIGVPVSATAPSVITSLKRPVALRRALFIVISQSGRSPDLVAATMAARREGAATVAILNDIASPVARAAEWVLPLEAGLERSVAATKSVIGSMALGALLVALLADDHELVAALERLPGRLSQALQLDWDVVGRSLPMARAAFIAGRGYGLGPAREIALKMAETLRLPALAYSAAELLHGPRAAVTDQTPVLALRVGDETAEAVDALVANLDASHLAAHLAGGPDSRLPWIGDDHPVTDAIAMLAPAYRMIERTALAMGYDPDNPPHLKKVTETL</sequence>
<keyword evidence="5" id="KW-1185">Reference proteome</keyword>
<dbReference type="PROSITE" id="PS51464">
    <property type="entry name" value="SIS"/>
    <property type="match status" value="2"/>
</dbReference>
<evidence type="ECO:0000256" key="2">
    <source>
        <dbReference type="ARBA" id="ARBA00022737"/>
    </source>
</evidence>
<evidence type="ECO:0000256" key="1">
    <source>
        <dbReference type="ARBA" id="ARBA00022576"/>
    </source>
</evidence>
<dbReference type="Proteomes" id="UP000094969">
    <property type="component" value="Chromosome"/>
</dbReference>
<dbReference type="CDD" id="cd05008">
    <property type="entry name" value="SIS_GlmS_GlmD_1"/>
    <property type="match status" value="1"/>
</dbReference>
<dbReference type="EMBL" id="CP017147">
    <property type="protein sequence ID" value="AOO79185.1"/>
    <property type="molecule type" value="Genomic_DNA"/>
</dbReference>
<dbReference type="STRING" id="1526658.BHK69_00555"/>
<dbReference type="RefSeq" id="WP_069688410.1">
    <property type="nucleotide sequence ID" value="NZ_CP017147.1"/>
</dbReference>
<proteinExistence type="predicted"/>
<keyword evidence="4" id="KW-0808">Transferase</keyword>
<dbReference type="SUPFAM" id="SSF53697">
    <property type="entry name" value="SIS domain"/>
    <property type="match status" value="1"/>
</dbReference>
<gene>
    <name evidence="4" type="ORF">BHK69_00555</name>
</gene>
<dbReference type="InterPro" id="IPR046348">
    <property type="entry name" value="SIS_dom_sf"/>
</dbReference>
<evidence type="ECO:0000259" key="3">
    <source>
        <dbReference type="PROSITE" id="PS51464"/>
    </source>
</evidence>
<dbReference type="InterPro" id="IPR035490">
    <property type="entry name" value="GlmS/FrlB_SIS"/>
</dbReference>
<dbReference type="GO" id="GO:0008483">
    <property type="term" value="F:transaminase activity"/>
    <property type="evidence" value="ECO:0007669"/>
    <property type="project" value="UniProtKB-KW"/>
</dbReference>
<dbReference type="GO" id="GO:1901135">
    <property type="term" value="P:carbohydrate derivative metabolic process"/>
    <property type="evidence" value="ECO:0007669"/>
    <property type="project" value="InterPro"/>
</dbReference>
<dbReference type="Pfam" id="PF01380">
    <property type="entry name" value="SIS"/>
    <property type="match status" value="2"/>
</dbReference>
<protein>
    <submittedName>
        <fullName evidence="4">Glutamine--fructose-6-phosphate aminotransferase</fullName>
    </submittedName>
</protein>
<keyword evidence="2" id="KW-0677">Repeat</keyword>
<keyword evidence="1 4" id="KW-0032">Aminotransferase</keyword>
<dbReference type="CDD" id="cd05009">
    <property type="entry name" value="SIS_GlmS_GlmD_2"/>
    <property type="match status" value="1"/>
</dbReference>
<name>A0A1D7TVP7_9HYPH</name>
<dbReference type="GO" id="GO:0097367">
    <property type="term" value="F:carbohydrate derivative binding"/>
    <property type="evidence" value="ECO:0007669"/>
    <property type="project" value="InterPro"/>
</dbReference>